<keyword evidence="4" id="KW-1185">Reference proteome</keyword>
<sequence>MRPTSGILLTPALSDRSNNQSEGMLWKDVCQKKSDHLVASGSNASQASVDTMGCRQPPSSTAWLLQTQHEEFSLADGVIGVEPPMTCTSETHSKMATSRDLEKEIRSQTLCTRDICSRHLPPTFQPPEHEDERPDSPPESVKSPRLQNFVAQPTTIASRPRHLPQSASADKSSSFQLLPRQADKSETNSVSERSVVTGPSHQTRRLLPEGLKRSLDQQGSEVIQPQGSDNSDVPTESKRLNDSYFRGFCPSALSLCGGHCFCTRGRRNLPRLHVPRIRDVNKIDKYSRFIFPLLFILFNIGYWYSYLLPWTPWSS</sequence>
<evidence type="ECO:0008006" key="5">
    <source>
        <dbReference type="Google" id="ProtNLM"/>
    </source>
</evidence>
<gene>
    <name evidence="3" type="ORF">PXEA_LOCUS700</name>
</gene>
<dbReference type="EMBL" id="CAAALY010001365">
    <property type="protein sequence ID" value="VEL07260.1"/>
    <property type="molecule type" value="Genomic_DNA"/>
</dbReference>
<dbReference type="Proteomes" id="UP000784294">
    <property type="component" value="Unassembled WGS sequence"/>
</dbReference>
<dbReference type="AlphaFoldDB" id="A0A3S5AX10"/>
<dbReference type="Gene3D" id="1.20.58.390">
    <property type="entry name" value="Neurotransmitter-gated ion-channel transmembrane domain"/>
    <property type="match status" value="1"/>
</dbReference>
<dbReference type="GO" id="GO:0016020">
    <property type="term" value="C:membrane"/>
    <property type="evidence" value="ECO:0007669"/>
    <property type="project" value="InterPro"/>
</dbReference>
<proteinExistence type="predicted"/>
<keyword evidence="2" id="KW-0472">Membrane</keyword>
<feature type="compositionally biased region" description="Polar residues" evidence="1">
    <location>
        <begin position="165"/>
        <end position="176"/>
    </location>
</feature>
<feature type="transmembrane region" description="Helical" evidence="2">
    <location>
        <begin position="286"/>
        <end position="305"/>
    </location>
</feature>
<reference evidence="3" key="1">
    <citation type="submission" date="2018-11" db="EMBL/GenBank/DDBJ databases">
        <authorList>
            <consortium name="Pathogen Informatics"/>
        </authorList>
    </citation>
    <scope>NUCLEOTIDE SEQUENCE</scope>
</reference>
<feature type="compositionally biased region" description="Basic and acidic residues" evidence="1">
    <location>
        <begin position="206"/>
        <end position="215"/>
    </location>
</feature>
<dbReference type="SUPFAM" id="SSF90112">
    <property type="entry name" value="Neurotransmitter-gated ion-channel transmembrane pore"/>
    <property type="match status" value="1"/>
</dbReference>
<feature type="region of interest" description="Disordered" evidence="1">
    <location>
        <begin position="117"/>
        <end position="236"/>
    </location>
</feature>
<keyword evidence="2" id="KW-0812">Transmembrane</keyword>
<protein>
    <recommendedName>
        <fullName evidence="5">Neurotransmitter-gated ion-channel transmembrane domain-containing protein</fullName>
    </recommendedName>
</protein>
<feature type="compositionally biased region" description="Polar residues" evidence="1">
    <location>
        <begin position="187"/>
        <end position="201"/>
    </location>
</feature>
<feature type="compositionally biased region" description="Polar residues" evidence="1">
    <location>
        <begin position="145"/>
        <end position="157"/>
    </location>
</feature>
<organism evidence="3 4">
    <name type="scientific">Protopolystoma xenopodis</name>
    <dbReference type="NCBI Taxonomy" id="117903"/>
    <lineage>
        <taxon>Eukaryota</taxon>
        <taxon>Metazoa</taxon>
        <taxon>Spiralia</taxon>
        <taxon>Lophotrochozoa</taxon>
        <taxon>Platyhelminthes</taxon>
        <taxon>Monogenea</taxon>
        <taxon>Polyopisthocotylea</taxon>
        <taxon>Polystomatidea</taxon>
        <taxon>Polystomatidae</taxon>
        <taxon>Protopolystoma</taxon>
    </lineage>
</organism>
<evidence type="ECO:0000313" key="4">
    <source>
        <dbReference type="Proteomes" id="UP000784294"/>
    </source>
</evidence>
<comment type="caution">
    <text evidence="3">The sequence shown here is derived from an EMBL/GenBank/DDBJ whole genome shotgun (WGS) entry which is preliminary data.</text>
</comment>
<name>A0A3S5AX10_9PLAT</name>
<dbReference type="InterPro" id="IPR036719">
    <property type="entry name" value="Neuro-gated_channel_TM_sf"/>
</dbReference>
<dbReference type="InterPro" id="IPR038050">
    <property type="entry name" value="Neuro_actylchol_rec"/>
</dbReference>
<feature type="region of interest" description="Disordered" evidence="1">
    <location>
        <begin position="1"/>
        <end position="20"/>
    </location>
</feature>
<evidence type="ECO:0000313" key="3">
    <source>
        <dbReference type="EMBL" id="VEL07260.1"/>
    </source>
</evidence>
<feature type="compositionally biased region" description="Polar residues" evidence="1">
    <location>
        <begin position="216"/>
        <end position="234"/>
    </location>
</feature>
<accession>A0A3S5AX10</accession>
<dbReference type="GO" id="GO:0006811">
    <property type="term" value="P:monoatomic ion transport"/>
    <property type="evidence" value="ECO:0007669"/>
    <property type="project" value="InterPro"/>
</dbReference>
<evidence type="ECO:0000256" key="2">
    <source>
        <dbReference type="SAM" id="Phobius"/>
    </source>
</evidence>
<keyword evidence="2" id="KW-1133">Transmembrane helix</keyword>
<feature type="compositionally biased region" description="Basic and acidic residues" evidence="1">
    <location>
        <begin position="127"/>
        <end position="136"/>
    </location>
</feature>
<evidence type="ECO:0000256" key="1">
    <source>
        <dbReference type="SAM" id="MobiDB-lite"/>
    </source>
</evidence>